<dbReference type="SUPFAM" id="SSF48264">
    <property type="entry name" value="Cytochrome P450"/>
    <property type="match status" value="1"/>
</dbReference>
<keyword evidence="2" id="KW-1185">Reference proteome</keyword>
<proteinExistence type="predicted"/>
<dbReference type="GO" id="GO:0005506">
    <property type="term" value="F:iron ion binding"/>
    <property type="evidence" value="ECO:0007669"/>
    <property type="project" value="InterPro"/>
</dbReference>
<dbReference type="GO" id="GO:0004497">
    <property type="term" value="F:monooxygenase activity"/>
    <property type="evidence" value="ECO:0007669"/>
    <property type="project" value="InterPro"/>
</dbReference>
<dbReference type="EMBL" id="AKHW03000476">
    <property type="protein sequence ID" value="KYO47183.1"/>
    <property type="molecule type" value="Genomic_DNA"/>
</dbReference>
<gene>
    <name evidence="1" type="ORF">Y1Q_0002201</name>
</gene>
<accession>A0A151PDR0</accession>
<dbReference type="GO" id="GO:0020037">
    <property type="term" value="F:heme binding"/>
    <property type="evidence" value="ECO:0007669"/>
    <property type="project" value="InterPro"/>
</dbReference>
<sequence length="72" mass="8210">MEHLDSMKGRSLDPPLPLGRAVMHVISAVAFGCRFSIEDENFHRLIGATDDIIAFGNSFYYYRKSSRSWILC</sequence>
<dbReference type="GO" id="GO:0016705">
    <property type="term" value="F:oxidoreductase activity, acting on paired donors, with incorporation or reduction of molecular oxygen"/>
    <property type="evidence" value="ECO:0007669"/>
    <property type="project" value="InterPro"/>
</dbReference>
<dbReference type="STRING" id="8496.A0A151PDR0"/>
<reference evidence="1 2" key="1">
    <citation type="journal article" date="2012" name="Genome Biol.">
        <title>Sequencing three crocodilian genomes to illuminate the evolution of archosaurs and amniotes.</title>
        <authorList>
            <person name="St John J.A."/>
            <person name="Braun E.L."/>
            <person name="Isberg S.R."/>
            <person name="Miles L.G."/>
            <person name="Chong A.Y."/>
            <person name="Gongora J."/>
            <person name="Dalzell P."/>
            <person name="Moran C."/>
            <person name="Bed'hom B."/>
            <person name="Abzhanov A."/>
            <person name="Burgess S.C."/>
            <person name="Cooksey A.M."/>
            <person name="Castoe T.A."/>
            <person name="Crawford N.G."/>
            <person name="Densmore L.D."/>
            <person name="Drew J.C."/>
            <person name="Edwards S.V."/>
            <person name="Faircloth B.C."/>
            <person name="Fujita M.K."/>
            <person name="Greenwold M.J."/>
            <person name="Hoffmann F.G."/>
            <person name="Howard J.M."/>
            <person name="Iguchi T."/>
            <person name="Janes D.E."/>
            <person name="Khan S.Y."/>
            <person name="Kohno S."/>
            <person name="de Koning A.J."/>
            <person name="Lance S.L."/>
            <person name="McCarthy F.M."/>
            <person name="McCormack J.E."/>
            <person name="Merchant M.E."/>
            <person name="Peterson D.G."/>
            <person name="Pollock D.D."/>
            <person name="Pourmand N."/>
            <person name="Raney B.J."/>
            <person name="Roessler K.A."/>
            <person name="Sanford J.R."/>
            <person name="Sawyer R.H."/>
            <person name="Schmidt C.J."/>
            <person name="Triplett E.W."/>
            <person name="Tuberville T.D."/>
            <person name="Venegas-Anaya M."/>
            <person name="Howard J.T."/>
            <person name="Jarvis E.D."/>
            <person name="Guillette L.J.Jr."/>
            <person name="Glenn T.C."/>
            <person name="Green R.E."/>
            <person name="Ray D.A."/>
        </authorList>
    </citation>
    <scope>NUCLEOTIDE SEQUENCE [LARGE SCALE GENOMIC DNA]</scope>
    <source>
        <strain evidence="1">KSC_2009_1</strain>
    </source>
</reference>
<evidence type="ECO:0000313" key="1">
    <source>
        <dbReference type="EMBL" id="KYO47183.1"/>
    </source>
</evidence>
<evidence type="ECO:0000313" key="2">
    <source>
        <dbReference type="Proteomes" id="UP000050525"/>
    </source>
</evidence>
<name>A0A151PDR0_ALLMI</name>
<dbReference type="AlphaFoldDB" id="A0A151PDR0"/>
<protein>
    <submittedName>
        <fullName evidence="1">Uncharacterized protein</fullName>
    </submittedName>
</protein>
<dbReference type="Gene3D" id="1.10.630.10">
    <property type="entry name" value="Cytochrome P450"/>
    <property type="match status" value="1"/>
</dbReference>
<dbReference type="InterPro" id="IPR036396">
    <property type="entry name" value="Cyt_P450_sf"/>
</dbReference>
<dbReference type="Proteomes" id="UP000050525">
    <property type="component" value="Unassembled WGS sequence"/>
</dbReference>
<organism evidence="1 2">
    <name type="scientific">Alligator mississippiensis</name>
    <name type="common">American alligator</name>
    <dbReference type="NCBI Taxonomy" id="8496"/>
    <lineage>
        <taxon>Eukaryota</taxon>
        <taxon>Metazoa</taxon>
        <taxon>Chordata</taxon>
        <taxon>Craniata</taxon>
        <taxon>Vertebrata</taxon>
        <taxon>Euteleostomi</taxon>
        <taxon>Archelosauria</taxon>
        <taxon>Archosauria</taxon>
        <taxon>Crocodylia</taxon>
        <taxon>Alligatoridae</taxon>
        <taxon>Alligatorinae</taxon>
        <taxon>Alligator</taxon>
    </lineage>
</organism>
<comment type="caution">
    <text evidence="1">The sequence shown here is derived from an EMBL/GenBank/DDBJ whole genome shotgun (WGS) entry which is preliminary data.</text>
</comment>